<gene>
    <name evidence="1" type="ORF">D9758_015393</name>
</gene>
<dbReference type="EMBL" id="JAACJM010000153">
    <property type="protein sequence ID" value="KAF5342904.1"/>
    <property type="molecule type" value="Genomic_DNA"/>
</dbReference>
<dbReference type="AlphaFoldDB" id="A0A8H5CJJ5"/>
<organism evidence="1 2">
    <name type="scientific">Tetrapyrgos nigripes</name>
    <dbReference type="NCBI Taxonomy" id="182062"/>
    <lineage>
        <taxon>Eukaryota</taxon>
        <taxon>Fungi</taxon>
        <taxon>Dikarya</taxon>
        <taxon>Basidiomycota</taxon>
        <taxon>Agaricomycotina</taxon>
        <taxon>Agaricomycetes</taxon>
        <taxon>Agaricomycetidae</taxon>
        <taxon>Agaricales</taxon>
        <taxon>Marasmiineae</taxon>
        <taxon>Marasmiaceae</taxon>
        <taxon>Tetrapyrgos</taxon>
    </lineage>
</organism>
<protein>
    <submittedName>
        <fullName evidence="1">Uncharacterized protein</fullName>
    </submittedName>
</protein>
<proteinExistence type="predicted"/>
<dbReference type="Proteomes" id="UP000559256">
    <property type="component" value="Unassembled WGS sequence"/>
</dbReference>
<evidence type="ECO:0000313" key="1">
    <source>
        <dbReference type="EMBL" id="KAF5342904.1"/>
    </source>
</evidence>
<comment type="caution">
    <text evidence="1">The sequence shown here is derived from an EMBL/GenBank/DDBJ whole genome shotgun (WGS) entry which is preliminary data.</text>
</comment>
<dbReference type="OrthoDB" id="3258141at2759"/>
<sequence>MADLIRTAKSGSDWTRNELQAYNIQLQREHPLAFFGVQALPEPNVDAELIQTIDAPAMHRDENAELITLLDLAMAHRSGECAVDDFAVQLFRTMGYVRRERVARTRKDLVLQICGELRQAKTDVCIVDRSNNDIILLVQEDKRVEDGENVIAEAQLVAEAIAAFAENNKNRETNGLEPLAEKVLSFFPLALLDLAFTL</sequence>
<accession>A0A8H5CJJ5</accession>
<reference evidence="1 2" key="1">
    <citation type="journal article" date="2020" name="ISME J.">
        <title>Uncovering the hidden diversity of litter-decomposition mechanisms in mushroom-forming fungi.</title>
        <authorList>
            <person name="Floudas D."/>
            <person name="Bentzer J."/>
            <person name="Ahren D."/>
            <person name="Johansson T."/>
            <person name="Persson P."/>
            <person name="Tunlid A."/>
        </authorList>
    </citation>
    <scope>NUCLEOTIDE SEQUENCE [LARGE SCALE GENOMIC DNA]</scope>
    <source>
        <strain evidence="1 2">CBS 291.85</strain>
    </source>
</reference>
<keyword evidence="2" id="KW-1185">Reference proteome</keyword>
<evidence type="ECO:0000313" key="2">
    <source>
        <dbReference type="Proteomes" id="UP000559256"/>
    </source>
</evidence>
<name>A0A8H5CJJ5_9AGAR</name>